<gene>
    <name evidence="9" type="ORF">VTAP4600_A2326</name>
</gene>
<proteinExistence type="predicted"/>
<dbReference type="PANTHER" id="PTHR33751:SF9">
    <property type="entry name" value="CYTOCHROME C4"/>
    <property type="match status" value="1"/>
</dbReference>
<dbReference type="InterPro" id="IPR009056">
    <property type="entry name" value="Cyt_c-like_dom"/>
</dbReference>
<keyword evidence="10" id="KW-1185">Reference proteome</keyword>
<dbReference type="EMBL" id="LT960611">
    <property type="protein sequence ID" value="SON50305.1"/>
    <property type="molecule type" value="Genomic_DNA"/>
</dbReference>
<dbReference type="InterPro" id="IPR050597">
    <property type="entry name" value="Cytochrome_c_Oxidase_Subunit"/>
</dbReference>
<dbReference type="GO" id="GO:0046872">
    <property type="term" value="F:metal ion binding"/>
    <property type="evidence" value="ECO:0007669"/>
    <property type="project" value="UniProtKB-KW"/>
</dbReference>
<dbReference type="InterPro" id="IPR036909">
    <property type="entry name" value="Cyt_c-like_dom_sf"/>
</dbReference>
<dbReference type="GO" id="GO:0009055">
    <property type="term" value="F:electron transfer activity"/>
    <property type="evidence" value="ECO:0007669"/>
    <property type="project" value="InterPro"/>
</dbReference>
<dbReference type="OrthoDB" id="9796421at2"/>
<evidence type="ECO:0000256" key="4">
    <source>
        <dbReference type="ARBA" id="ARBA00022982"/>
    </source>
</evidence>
<evidence type="ECO:0000256" key="2">
    <source>
        <dbReference type="ARBA" id="ARBA00022617"/>
    </source>
</evidence>
<organism evidence="9 10">
    <name type="scientific">Vibrio tapetis subsp. tapetis</name>
    <dbReference type="NCBI Taxonomy" id="1671868"/>
    <lineage>
        <taxon>Bacteria</taxon>
        <taxon>Pseudomonadati</taxon>
        <taxon>Pseudomonadota</taxon>
        <taxon>Gammaproteobacteria</taxon>
        <taxon>Vibrionales</taxon>
        <taxon>Vibrionaceae</taxon>
        <taxon>Vibrio</taxon>
    </lineage>
</organism>
<name>A0A2N8ZEL7_9VIBR</name>
<dbReference type="KEGG" id="vta:A2326"/>
<dbReference type="Pfam" id="PF00034">
    <property type="entry name" value="Cytochrom_C"/>
    <property type="match status" value="1"/>
</dbReference>
<evidence type="ECO:0000313" key="10">
    <source>
        <dbReference type="Proteomes" id="UP000235828"/>
    </source>
</evidence>
<feature type="domain" description="Cytochrome c" evidence="8">
    <location>
        <begin position="23"/>
        <end position="104"/>
    </location>
</feature>
<evidence type="ECO:0000256" key="5">
    <source>
        <dbReference type="ARBA" id="ARBA00023004"/>
    </source>
</evidence>
<keyword evidence="2 6" id="KW-0349">Heme</keyword>
<sequence length="104" mass="10682">MKKVVVGLVLGLAFMSGSTLAAGDAAAGKTKAAICAACHGADGIAIIPGYPNLKGQNEKYLVDSMKAYKAKQRNGGLAAVMQMQAAMLSDTDIENLAAYFASLK</sequence>
<feature type="chain" id="PRO_5014938499" evidence="7">
    <location>
        <begin position="22"/>
        <end position="104"/>
    </location>
</feature>
<dbReference type="PROSITE" id="PS51007">
    <property type="entry name" value="CYTC"/>
    <property type="match status" value="1"/>
</dbReference>
<evidence type="ECO:0000259" key="8">
    <source>
        <dbReference type="PROSITE" id="PS51007"/>
    </source>
</evidence>
<evidence type="ECO:0000256" key="7">
    <source>
        <dbReference type="SAM" id="SignalP"/>
    </source>
</evidence>
<dbReference type="Gene3D" id="1.10.760.10">
    <property type="entry name" value="Cytochrome c-like domain"/>
    <property type="match status" value="1"/>
</dbReference>
<keyword evidence="7" id="KW-0732">Signal</keyword>
<dbReference type="PANTHER" id="PTHR33751">
    <property type="entry name" value="CBB3-TYPE CYTOCHROME C OXIDASE SUBUNIT FIXP"/>
    <property type="match status" value="1"/>
</dbReference>
<dbReference type="GO" id="GO:0020037">
    <property type="term" value="F:heme binding"/>
    <property type="evidence" value="ECO:0007669"/>
    <property type="project" value="InterPro"/>
</dbReference>
<dbReference type="Proteomes" id="UP000235828">
    <property type="component" value="Chromosome A"/>
</dbReference>
<evidence type="ECO:0000256" key="3">
    <source>
        <dbReference type="ARBA" id="ARBA00022723"/>
    </source>
</evidence>
<keyword evidence="3 6" id="KW-0479">Metal-binding</keyword>
<keyword evidence="4" id="KW-0249">Electron transport</keyword>
<evidence type="ECO:0000313" key="9">
    <source>
        <dbReference type="EMBL" id="SON50305.1"/>
    </source>
</evidence>
<protein>
    <submittedName>
        <fullName evidence="9">Cytochrome c554</fullName>
    </submittedName>
</protein>
<reference evidence="9 10" key="1">
    <citation type="submission" date="2017-10" db="EMBL/GenBank/DDBJ databases">
        <authorList>
            <person name="Banno H."/>
            <person name="Chua N.-H."/>
        </authorList>
    </citation>
    <scope>NUCLEOTIDE SEQUENCE [LARGE SCALE GENOMIC DNA]</scope>
    <source>
        <strain evidence="9">Vibrio tapetis CECT4600</strain>
    </source>
</reference>
<feature type="signal peptide" evidence="7">
    <location>
        <begin position="1"/>
        <end position="21"/>
    </location>
</feature>
<keyword evidence="5 6" id="KW-0408">Iron</keyword>
<dbReference type="RefSeq" id="WP_102522815.1">
    <property type="nucleotide sequence ID" value="NZ_LT960611.1"/>
</dbReference>
<dbReference type="SUPFAM" id="SSF46626">
    <property type="entry name" value="Cytochrome c"/>
    <property type="match status" value="1"/>
</dbReference>
<evidence type="ECO:0000256" key="6">
    <source>
        <dbReference type="PROSITE-ProRule" id="PRU00433"/>
    </source>
</evidence>
<dbReference type="AlphaFoldDB" id="A0A2N8ZEL7"/>
<keyword evidence="1" id="KW-0813">Transport</keyword>
<evidence type="ECO:0000256" key="1">
    <source>
        <dbReference type="ARBA" id="ARBA00022448"/>
    </source>
</evidence>
<accession>A0A2N8ZEL7</accession>